<evidence type="ECO:0000256" key="1">
    <source>
        <dbReference type="SAM" id="SignalP"/>
    </source>
</evidence>
<dbReference type="RefSeq" id="WP_013408591.1">
    <property type="nucleotide sequence ID" value="NC_014655.1"/>
</dbReference>
<dbReference type="EMBL" id="CP002305">
    <property type="protein sequence ID" value="ADQ17542.1"/>
    <property type="molecule type" value="Genomic_DNA"/>
</dbReference>
<dbReference type="KEGG" id="lby:Lbys_1836"/>
<gene>
    <name evidence="3" type="ordered locus">Lbys_1836</name>
</gene>
<dbReference type="InterPro" id="IPR022742">
    <property type="entry name" value="Hydrolase_4"/>
</dbReference>
<dbReference type="Gene3D" id="3.40.50.1820">
    <property type="entry name" value="alpha/beta hydrolase"/>
    <property type="match status" value="1"/>
</dbReference>
<keyword evidence="3" id="KW-0378">Hydrolase</keyword>
<proteinExistence type="predicted"/>
<dbReference type="InterPro" id="IPR029058">
    <property type="entry name" value="AB_hydrolase_fold"/>
</dbReference>
<name>E4RQT6_LEAB4</name>
<dbReference type="AlphaFoldDB" id="E4RQT6"/>
<dbReference type="InterPro" id="IPR053145">
    <property type="entry name" value="AB_hydrolase_Est10"/>
</dbReference>
<dbReference type="HOGENOM" id="CLU_033707_2_0_10"/>
<sequence length="440" mass="48153">MKKLLFLLCVLSPSVFAQSVIGSWSGELSFQGVKLPLIIHIKPAGDGITATMDSPYQGAKDLPVQVAKWADELLTIEVTNIGLSYKAKLVTPDSLHGDFSQGPLKVKFGMSRSKGEKPLVRPQTPEGPYAYYTEEVTVKNEVEGNVLAGTLAAPDQSTKHPILVMITGSGAQTRDEELFGHKPFLVIADHLAKQGIATLRLDDRGMGQSEAGKPDATSADYAGDILSAVNFLSKRGYKNIGLLGHSEGGMIAPMVNSSKVKFMVLLAAPGIPIVELMRAQTYEIGRSQGAPEAMAKRISDTNYKLYQYMNSYKGSDFRADVLKYLKEEMKDPQAETTIKQVESEWFRYFIAFDPTSYLKKVKVPVLALNGTKDVQVTAKENLEGLRASLPKNKKTEILAMEGLNHLFQTAKTGSVMEYGQIEETISPAVLEKIASWIKSL</sequence>
<keyword evidence="1" id="KW-0732">Signal</keyword>
<dbReference type="OrthoDB" id="9809549at2"/>
<keyword evidence="4" id="KW-1185">Reference proteome</keyword>
<dbReference type="Pfam" id="PF12146">
    <property type="entry name" value="Hydrolase_4"/>
    <property type="match status" value="1"/>
</dbReference>
<reference key="1">
    <citation type="submission" date="2010-11" db="EMBL/GenBank/DDBJ databases">
        <title>The complete genome of Leadbetterella byssophila DSM 17132.</title>
        <authorList>
            <consortium name="US DOE Joint Genome Institute (JGI-PGF)"/>
            <person name="Lucas S."/>
            <person name="Copeland A."/>
            <person name="Lapidus A."/>
            <person name="Glavina del Rio T."/>
            <person name="Dalin E."/>
            <person name="Tice H."/>
            <person name="Bruce D."/>
            <person name="Goodwin L."/>
            <person name="Pitluck S."/>
            <person name="Kyrpides N."/>
            <person name="Mavromatis K."/>
            <person name="Ivanova N."/>
            <person name="Teshima H."/>
            <person name="Brettin T."/>
            <person name="Detter J.C."/>
            <person name="Han C."/>
            <person name="Tapia R."/>
            <person name="Land M."/>
            <person name="Hauser L."/>
            <person name="Markowitz V."/>
            <person name="Cheng J.-F."/>
            <person name="Hugenholtz P."/>
            <person name="Woyke T."/>
            <person name="Wu D."/>
            <person name="Tindall B."/>
            <person name="Pomrenke H.G."/>
            <person name="Brambilla E."/>
            <person name="Klenk H.-P."/>
            <person name="Eisen J.A."/>
        </authorList>
    </citation>
    <scope>NUCLEOTIDE SEQUENCE [LARGE SCALE GENOMIC DNA]</scope>
    <source>
        <strain>DSM 17132</strain>
    </source>
</reference>
<evidence type="ECO:0000313" key="3">
    <source>
        <dbReference type="EMBL" id="ADQ17542.1"/>
    </source>
</evidence>
<dbReference type="eggNOG" id="COG1073">
    <property type="taxonomic scope" value="Bacteria"/>
</dbReference>
<organism evidence="3 4">
    <name type="scientific">Leadbetterella byssophila (strain DSM 17132 / JCM 16389 / KACC 11308 / NBRC 106382 / 4M15)</name>
    <dbReference type="NCBI Taxonomy" id="649349"/>
    <lineage>
        <taxon>Bacteria</taxon>
        <taxon>Pseudomonadati</taxon>
        <taxon>Bacteroidota</taxon>
        <taxon>Cytophagia</taxon>
        <taxon>Cytophagales</taxon>
        <taxon>Leadbetterellaceae</taxon>
        <taxon>Leadbetterella</taxon>
    </lineage>
</organism>
<feature type="chain" id="PRO_5003188035" evidence="1">
    <location>
        <begin position="18"/>
        <end position="440"/>
    </location>
</feature>
<feature type="signal peptide" evidence="1">
    <location>
        <begin position="1"/>
        <end position="17"/>
    </location>
</feature>
<dbReference type="SUPFAM" id="SSF53474">
    <property type="entry name" value="alpha/beta-Hydrolases"/>
    <property type="match status" value="1"/>
</dbReference>
<feature type="domain" description="Serine aminopeptidase S33" evidence="2">
    <location>
        <begin position="187"/>
        <end position="395"/>
    </location>
</feature>
<evidence type="ECO:0000259" key="2">
    <source>
        <dbReference type="Pfam" id="PF12146"/>
    </source>
</evidence>
<protein>
    <submittedName>
        <fullName evidence="3">Alpha/beta hydrolase fold protein</fullName>
    </submittedName>
</protein>
<dbReference type="GO" id="GO:0052689">
    <property type="term" value="F:carboxylic ester hydrolase activity"/>
    <property type="evidence" value="ECO:0007669"/>
    <property type="project" value="TreeGrafter"/>
</dbReference>
<dbReference type="STRING" id="649349.Lbys_1836"/>
<dbReference type="PANTHER" id="PTHR43265:SF1">
    <property type="entry name" value="ESTERASE ESTD"/>
    <property type="match status" value="1"/>
</dbReference>
<accession>E4RQT6</accession>
<dbReference type="PANTHER" id="PTHR43265">
    <property type="entry name" value="ESTERASE ESTD"/>
    <property type="match status" value="1"/>
</dbReference>
<reference evidence="3 4" key="2">
    <citation type="journal article" date="2011" name="Stand. Genomic Sci.">
        <title>Complete genome sequence of Leadbetterella byssophila type strain (4M15).</title>
        <authorList>
            <person name="Abt B."/>
            <person name="Teshima H."/>
            <person name="Lucas S."/>
            <person name="Lapidus A."/>
            <person name="Del Rio T.G."/>
            <person name="Nolan M."/>
            <person name="Tice H."/>
            <person name="Cheng J.F."/>
            <person name="Pitluck S."/>
            <person name="Liolios K."/>
            <person name="Pagani I."/>
            <person name="Ivanova N."/>
            <person name="Mavromatis K."/>
            <person name="Pati A."/>
            <person name="Tapia R."/>
            <person name="Han C."/>
            <person name="Goodwin L."/>
            <person name="Chen A."/>
            <person name="Palaniappan K."/>
            <person name="Land M."/>
            <person name="Hauser L."/>
            <person name="Chang Y.J."/>
            <person name="Jeffries C.D."/>
            <person name="Rohde M."/>
            <person name="Goker M."/>
            <person name="Tindall B.J."/>
            <person name="Detter J.C."/>
            <person name="Woyke T."/>
            <person name="Bristow J."/>
            <person name="Eisen J.A."/>
            <person name="Markowitz V."/>
            <person name="Hugenholtz P."/>
            <person name="Klenk H.P."/>
            <person name="Kyrpides N.C."/>
        </authorList>
    </citation>
    <scope>NUCLEOTIDE SEQUENCE [LARGE SCALE GENOMIC DNA]</scope>
    <source>
        <strain evidence="4">DSM 17132 / JCM 16389 / KACC 11308 / NBRC 106382 / 4M15</strain>
    </source>
</reference>
<evidence type="ECO:0000313" key="4">
    <source>
        <dbReference type="Proteomes" id="UP000007435"/>
    </source>
</evidence>
<dbReference type="Proteomes" id="UP000007435">
    <property type="component" value="Chromosome"/>
</dbReference>